<dbReference type="Gene3D" id="2.30.42.10">
    <property type="match status" value="1"/>
</dbReference>
<dbReference type="AlphaFoldDB" id="A0A6N8JDX6"/>
<evidence type="ECO:0000259" key="1">
    <source>
        <dbReference type="PROSITE" id="PS50106"/>
    </source>
</evidence>
<dbReference type="SUPFAM" id="SSF51126">
    <property type="entry name" value="Pectin lyase-like"/>
    <property type="match status" value="1"/>
</dbReference>
<gene>
    <name evidence="2" type="ORF">GO495_22735</name>
</gene>
<reference evidence="2 3" key="1">
    <citation type="submission" date="2019-12" db="EMBL/GenBank/DDBJ databases">
        <title>The draft genomic sequence of strain Chitinophaga oryziterrae JCM 16595.</title>
        <authorList>
            <person name="Zhang X."/>
        </authorList>
    </citation>
    <scope>NUCLEOTIDE SEQUENCE [LARGE SCALE GENOMIC DNA]</scope>
    <source>
        <strain evidence="2 3">JCM 16595</strain>
    </source>
</reference>
<dbReference type="PANTHER" id="PTHR36453:SF1">
    <property type="entry name" value="RIGHT HANDED BETA HELIX DOMAIN-CONTAINING PROTEIN"/>
    <property type="match status" value="1"/>
</dbReference>
<dbReference type="InterPro" id="IPR039448">
    <property type="entry name" value="Beta_helix"/>
</dbReference>
<dbReference type="InterPro" id="IPR011050">
    <property type="entry name" value="Pectin_lyase_fold/virulence"/>
</dbReference>
<proteinExistence type="predicted"/>
<evidence type="ECO:0000313" key="2">
    <source>
        <dbReference type="EMBL" id="MVT43433.1"/>
    </source>
</evidence>
<dbReference type="Proteomes" id="UP000468388">
    <property type="component" value="Unassembled WGS sequence"/>
</dbReference>
<dbReference type="Pfam" id="PF13229">
    <property type="entry name" value="Beta_helix"/>
    <property type="match status" value="1"/>
</dbReference>
<dbReference type="SUPFAM" id="SSF50156">
    <property type="entry name" value="PDZ domain-like"/>
    <property type="match status" value="1"/>
</dbReference>
<accession>A0A6N8JDX6</accession>
<keyword evidence="3" id="KW-1185">Reference proteome</keyword>
<dbReference type="EMBL" id="WRXO01000007">
    <property type="protein sequence ID" value="MVT43433.1"/>
    <property type="molecule type" value="Genomic_DNA"/>
</dbReference>
<dbReference type="PROSITE" id="PS50106">
    <property type="entry name" value="PDZ"/>
    <property type="match status" value="1"/>
</dbReference>
<protein>
    <submittedName>
        <fullName evidence="2">PDZ domain-containing protein</fullName>
    </submittedName>
</protein>
<dbReference type="InterPro" id="IPR012334">
    <property type="entry name" value="Pectin_lyas_fold"/>
</dbReference>
<comment type="caution">
    <text evidence="2">The sequence shown here is derived from an EMBL/GenBank/DDBJ whole genome shotgun (WGS) entry which is preliminary data.</text>
</comment>
<evidence type="ECO:0000313" key="3">
    <source>
        <dbReference type="Proteomes" id="UP000468388"/>
    </source>
</evidence>
<dbReference type="InterPro" id="IPR001478">
    <property type="entry name" value="PDZ"/>
</dbReference>
<dbReference type="InterPro" id="IPR036034">
    <property type="entry name" value="PDZ_sf"/>
</dbReference>
<dbReference type="PANTHER" id="PTHR36453">
    <property type="entry name" value="SECRETED PROTEIN-RELATED"/>
    <property type="match status" value="1"/>
</dbReference>
<sequence length="789" mass="88190">MRTNRIAVAIYLMVFLLPVCALAQTIFYVSLKGSDAGNGTRQQPFLSIGKALAVARSTHGQVIIRLFGGTYYLESPVVFTAADSRSDNETLTITSVENETVTISGGTQLKNLRWSKYKGAVWQTWVGPDLIFDQLFVNRRLQYMARYPDYDPAARFLGGTAADAVSRERAARWKNPAGGYVHALHRSEWGDFHYVIKGKDSLGELILEGGWQNNRRMGMHPVHRFVENIFEELDTAGEWYYDKQTGVLYYYPSDGLDIMTATFETPRTRHLIEFNGTEATPVKNIRISGLTLMYTLRTFMENKEPLLRSDWTIYRGGAVLFNGAVNCGISDCVIRDLGGNAVFFNNYNRYCEVSGCLISGIGASAVCFVGDPAAVRSPGFEYNEIVPLEEIDRSPGPKTSNYPASCVVYNNLMFNLGTVEKQSAGIELSMCRRITASHNTIYDVPRAGINVSEGTWGGHEIAYNDVFNTVKESGDHGSFNSWGRDRYWHPDKKKLDSIVATNFDLALLDVVEPIFLHNNRMRCDHGWDIDLDDGSSNYLIYNNLCLNGGIKLREGVNRVVDNNIMVNNTFHPHVWFKNSNDVFVHNVVATGYLPIGIHEWGKEIDYNVFPDSASLKAAWERGTDKHSVCEPLVFQDPQQGDFRLKDGSKAFETGFKNFPMDSFGVVSPKLKMLAKKIPLPVIVAVNKTGEDEAIEFMGARVKTLRTLGERSATGMDETRGVLVVSVMPGTAAAKFLQPNDVILFLNGKRIDNVGDLTEARMRVIGTSTGITIFRNQKDLRKDIDLEDNK</sequence>
<organism evidence="2 3">
    <name type="scientific">Chitinophaga oryziterrae</name>
    <dbReference type="NCBI Taxonomy" id="1031224"/>
    <lineage>
        <taxon>Bacteria</taxon>
        <taxon>Pseudomonadati</taxon>
        <taxon>Bacteroidota</taxon>
        <taxon>Chitinophagia</taxon>
        <taxon>Chitinophagales</taxon>
        <taxon>Chitinophagaceae</taxon>
        <taxon>Chitinophaga</taxon>
    </lineage>
</organism>
<dbReference type="Pfam" id="PF00595">
    <property type="entry name" value="PDZ"/>
    <property type="match status" value="1"/>
</dbReference>
<dbReference type="Gene3D" id="2.160.20.10">
    <property type="entry name" value="Single-stranded right-handed beta-helix, Pectin lyase-like"/>
    <property type="match status" value="2"/>
</dbReference>
<name>A0A6N8JDX6_9BACT</name>
<feature type="domain" description="PDZ" evidence="1">
    <location>
        <begin position="682"/>
        <end position="753"/>
    </location>
</feature>